<organism evidence="2 3">
    <name type="scientific">Schizophyllum amplum</name>
    <dbReference type="NCBI Taxonomy" id="97359"/>
    <lineage>
        <taxon>Eukaryota</taxon>
        <taxon>Fungi</taxon>
        <taxon>Dikarya</taxon>
        <taxon>Basidiomycota</taxon>
        <taxon>Agaricomycotina</taxon>
        <taxon>Agaricomycetes</taxon>
        <taxon>Agaricomycetidae</taxon>
        <taxon>Agaricales</taxon>
        <taxon>Schizophyllaceae</taxon>
        <taxon>Schizophyllum</taxon>
    </lineage>
</organism>
<feature type="compositionally biased region" description="Low complexity" evidence="1">
    <location>
        <begin position="39"/>
        <end position="52"/>
    </location>
</feature>
<feature type="compositionally biased region" description="Low complexity" evidence="1">
    <location>
        <begin position="21"/>
        <end position="30"/>
    </location>
</feature>
<comment type="caution">
    <text evidence="2">The sequence shown here is derived from an EMBL/GenBank/DDBJ whole genome shotgun (WGS) entry which is preliminary data.</text>
</comment>
<dbReference type="AlphaFoldDB" id="A0A550BT67"/>
<name>A0A550BT67_9AGAR</name>
<feature type="region of interest" description="Disordered" evidence="1">
    <location>
        <begin position="201"/>
        <end position="242"/>
    </location>
</feature>
<accession>A0A550BT67</accession>
<evidence type="ECO:0000313" key="2">
    <source>
        <dbReference type="EMBL" id="TRM55726.1"/>
    </source>
</evidence>
<evidence type="ECO:0000256" key="1">
    <source>
        <dbReference type="SAM" id="MobiDB-lite"/>
    </source>
</evidence>
<evidence type="ECO:0000313" key="3">
    <source>
        <dbReference type="Proteomes" id="UP000320762"/>
    </source>
</evidence>
<dbReference type="EMBL" id="VDMD01000099">
    <property type="protein sequence ID" value="TRM55726.1"/>
    <property type="molecule type" value="Genomic_DNA"/>
</dbReference>
<feature type="compositionally biased region" description="Low complexity" evidence="1">
    <location>
        <begin position="1"/>
        <end position="10"/>
    </location>
</feature>
<dbReference type="Proteomes" id="UP000320762">
    <property type="component" value="Unassembled WGS sequence"/>
</dbReference>
<gene>
    <name evidence="2" type="ORF">BD626DRAFT_280586</name>
</gene>
<sequence>MSVVASRYSTGGRGGGRRSTRCPAARPVRPAAHRPVRPAPRSSPRSAHLSSPRLHRPRHSTRIVQLTRPSSPAAYRPTRRVHRLPAPLVHRLQLLVDPPNPAHSPIASSALPASTFKHEPPAHRPTPAPPLAESSLASTDPARRVQLVDPTRRIQLLARPSRPAARRPVRLAAHRPAVQLLIVSTHVSLQLTASSSLALHAPHRPASRSSPPDIQPGAGEEGGARPASGVPRPACSCSPTCV</sequence>
<protein>
    <submittedName>
        <fullName evidence="2">Uncharacterized protein</fullName>
    </submittedName>
</protein>
<reference evidence="2 3" key="1">
    <citation type="journal article" date="2019" name="New Phytol.">
        <title>Comparative genomics reveals unique wood-decay strategies and fruiting body development in the Schizophyllaceae.</title>
        <authorList>
            <person name="Almasi E."/>
            <person name="Sahu N."/>
            <person name="Krizsan K."/>
            <person name="Balint B."/>
            <person name="Kovacs G.M."/>
            <person name="Kiss B."/>
            <person name="Cseklye J."/>
            <person name="Drula E."/>
            <person name="Henrissat B."/>
            <person name="Nagy I."/>
            <person name="Chovatia M."/>
            <person name="Adam C."/>
            <person name="LaButti K."/>
            <person name="Lipzen A."/>
            <person name="Riley R."/>
            <person name="Grigoriev I.V."/>
            <person name="Nagy L.G."/>
        </authorList>
    </citation>
    <scope>NUCLEOTIDE SEQUENCE [LARGE SCALE GENOMIC DNA]</scope>
    <source>
        <strain evidence="2 3">NL-1724</strain>
    </source>
</reference>
<feature type="region of interest" description="Disordered" evidence="1">
    <location>
        <begin position="1"/>
        <end position="79"/>
    </location>
</feature>
<feature type="region of interest" description="Disordered" evidence="1">
    <location>
        <begin position="113"/>
        <end position="148"/>
    </location>
</feature>
<proteinExistence type="predicted"/>
<keyword evidence="3" id="KW-1185">Reference proteome</keyword>